<evidence type="ECO:0000313" key="2">
    <source>
        <dbReference type="EMBL" id="OHF04246.1"/>
    </source>
</evidence>
<feature type="chain" id="PRO_5009603278" evidence="1">
    <location>
        <begin position="21"/>
        <end position="286"/>
    </location>
</feature>
<dbReference type="Proteomes" id="UP000176998">
    <property type="component" value="Unassembled WGS sequence"/>
</dbReference>
<proteinExistence type="predicted"/>
<evidence type="ECO:0000256" key="1">
    <source>
        <dbReference type="SAM" id="SignalP"/>
    </source>
</evidence>
<keyword evidence="3" id="KW-1185">Reference proteome</keyword>
<dbReference type="AlphaFoldDB" id="A0A1G4BSE4"/>
<sequence length="286" mass="30122">MKSYVVLAAVGAIIGAAVNGMPVLDNHAAVGVTNAQGSAQAVVTGIEHNIHHNVVINSSIENAAVVNTDLVVHDTKSKTAGLQHPVITLTSCTVVHSPTRADWDFCRYIKTTLSDLTVANKTTLEQAMNAAIATATPTITAAPSTGTVISTPAEHTTSMGIDDMISSWCATATRSDGSKPYICTVSINHHADPTHSYSYKSYVSPTYVGGIIELTTVTDDITSSKTTQSNTSTTPIIELTTITDDIFPGMATSTTLAPLATSSTEIEYTYANKELDQPTVTQTIYV</sequence>
<dbReference type="GeneID" id="34553752"/>
<dbReference type="RefSeq" id="XP_022481381.1">
    <property type="nucleotide sequence ID" value="XM_022612242.1"/>
</dbReference>
<keyword evidence="1" id="KW-0732">Signal</keyword>
<comment type="caution">
    <text evidence="2">The sequence shown here is derived from an EMBL/GenBank/DDBJ whole genome shotgun (WGS) entry which is preliminary data.</text>
</comment>
<organism evidence="2 3">
    <name type="scientific">Colletotrichum orchidophilum</name>
    <dbReference type="NCBI Taxonomy" id="1209926"/>
    <lineage>
        <taxon>Eukaryota</taxon>
        <taxon>Fungi</taxon>
        <taxon>Dikarya</taxon>
        <taxon>Ascomycota</taxon>
        <taxon>Pezizomycotina</taxon>
        <taxon>Sordariomycetes</taxon>
        <taxon>Hypocreomycetidae</taxon>
        <taxon>Glomerellales</taxon>
        <taxon>Glomerellaceae</taxon>
        <taxon>Colletotrichum</taxon>
    </lineage>
</organism>
<reference evidence="2 3" key="1">
    <citation type="submission" date="2016-09" db="EMBL/GenBank/DDBJ databases">
        <authorList>
            <person name="Capua I."/>
            <person name="De Benedictis P."/>
            <person name="Joannis T."/>
            <person name="Lombin L.H."/>
            <person name="Cattoli G."/>
        </authorList>
    </citation>
    <scope>NUCLEOTIDE SEQUENCE [LARGE SCALE GENOMIC DNA]</scope>
    <source>
        <strain evidence="2 3">IMI 309357</strain>
    </source>
</reference>
<accession>A0A1G4BSE4</accession>
<feature type="signal peptide" evidence="1">
    <location>
        <begin position="1"/>
        <end position="20"/>
    </location>
</feature>
<protein>
    <submittedName>
        <fullName evidence="2">Uncharacterized protein</fullName>
    </submittedName>
</protein>
<evidence type="ECO:0000313" key="3">
    <source>
        <dbReference type="Proteomes" id="UP000176998"/>
    </source>
</evidence>
<name>A0A1G4BSE4_9PEZI</name>
<dbReference type="OrthoDB" id="4846480at2759"/>
<dbReference type="EMBL" id="MJBS01000003">
    <property type="protein sequence ID" value="OHF04246.1"/>
    <property type="molecule type" value="Genomic_DNA"/>
</dbReference>
<gene>
    <name evidence="2" type="ORF">CORC01_00585</name>
</gene>